<keyword evidence="2" id="KW-1185">Reference proteome</keyword>
<evidence type="ECO:0000313" key="2">
    <source>
        <dbReference type="Proteomes" id="UP001596270"/>
    </source>
</evidence>
<proteinExistence type="predicted"/>
<evidence type="ECO:0000313" key="1">
    <source>
        <dbReference type="EMBL" id="MFC6284208.1"/>
    </source>
</evidence>
<dbReference type="Gene3D" id="3.40.190.10">
    <property type="entry name" value="Periplasmic binding protein-like II"/>
    <property type="match status" value="1"/>
</dbReference>
<gene>
    <name evidence="1" type="ORF">ACFQND_23520</name>
</gene>
<protein>
    <submittedName>
        <fullName evidence="1">PhnD/SsuA/transferrin family substrate-binding protein</fullName>
    </submittedName>
</protein>
<dbReference type="Pfam" id="PF12974">
    <property type="entry name" value="Phosphonate-bd"/>
    <property type="match status" value="1"/>
</dbReference>
<accession>A0ABW1U3R9</accession>
<organism evidence="1 2">
    <name type="scientific">Polaromonas aquatica</name>
    <dbReference type="NCBI Taxonomy" id="332657"/>
    <lineage>
        <taxon>Bacteria</taxon>
        <taxon>Pseudomonadati</taxon>
        <taxon>Pseudomonadota</taxon>
        <taxon>Betaproteobacteria</taxon>
        <taxon>Burkholderiales</taxon>
        <taxon>Comamonadaceae</taxon>
        <taxon>Polaromonas</taxon>
    </lineage>
</organism>
<comment type="caution">
    <text evidence="1">The sequence shown here is derived from an EMBL/GenBank/DDBJ whole genome shotgun (WGS) entry which is preliminary data.</text>
</comment>
<reference evidence="2" key="1">
    <citation type="journal article" date="2019" name="Int. J. Syst. Evol. Microbiol.">
        <title>The Global Catalogue of Microorganisms (GCM) 10K type strain sequencing project: providing services to taxonomists for standard genome sequencing and annotation.</title>
        <authorList>
            <consortium name="The Broad Institute Genomics Platform"/>
            <consortium name="The Broad Institute Genome Sequencing Center for Infectious Disease"/>
            <person name="Wu L."/>
            <person name="Ma J."/>
        </authorList>
    </citation>
    <scope>NUCLEOTIDE SEQUENCE [LARGE SCALE GENOMIC DNA]</scope>
    <source>
        <strain evidence="2">CCUG 39402</strain>
    </source>
</reference>
<sequence length="327" mass="36821">MKLPLTVACWDYDRTRLLFDGQVAIEGCETNMLCLPVEETFFRALRSTEFDVAELSLSSYTMMRSRGSCPYIAIPVFLSRMFRHSAIYVRADSPLRTPEDLRGRTVGVPEYQLTAPVWVRGILQDEYGVQPHELRWRTGGVETPGRHEKVSFAAPPGVQVESIPATDTLDQQLLDGRIDALIAPRAPASFVQGKSVRLFNNLRETERAYYAKTGIFPIMHVVGIRAALVEQQPWLAASVYKAFNQAKDHALRELSEVGALKTSLPWLTSEYDDTVAAMGRDFWQYGVQSNKAALDAFLRYHHQQGLSSRLMQAGELFAPSTEEQFVI</sequence>
<dbReference type="Proteomes" id="UP001596270">
    <property type="component" value="Unassembled WGS sequence"/>
</dbReference>
<dbReference type="RefSeq" id="WP_371439966.1">
    <property type="nucleotide sequence ID" value="NZ_JBHSRS010000084.1"/>
</dbReference>
<dbReference type="SUPFAM" id="SSF53850">
    <property type="entry name" value="Periplasmic binding protein-like II"/>
    <property type="match status" value="1"/>
</dbReference>
<name>A0ABW1U3R9_9BURK</name>
<dbReference type="EMBL" id="JBHSRS010000084">
    <property type="protein sequence ID" value="MFC6284208.1"/>
    <property type="molecule type" value="Genomic_DNA"/>
</dbReference>